<dbReference type="AlphaFoldDB" id="A0A1R2BVR1"/>
<gene>
    <name evidence="1" type="ORF">SteCoe_18804</name>
</gene>
<comment type="caution">
    <text evidence="1">The sequence shown here is derived from an EMBL/GenBank/DDBJ whole genome shotgun (WGS) entry which is preliminary data.</text>
</comment>
<accession>A0A1R2BVR1</accession>
<keyword evidence="2" id="KW-1185">Reference proteome</keyword>
<sequence length="159" mass="19521">MNNILICPDKKKDHKNSHQLISEKVKEIREVCSTKYYKGRKSLKYGRHWQAYKRWLYHMHPKVDDNNPYSKLYSRLPYSYSQNLSEKYRTYNLPKKKSIQEFNDEKINFQKDDKMINPKEDEKYFGNKKYFSKGKTVDDKKYRKCVSVEKEIISMYFEW</sequence>
<evidence type="ECO:0000313" key="2">
    <source>
        <dbReference type="Proteomes" id="UP000187209"/>
    </source>
</evidence>
<proteinExistence type="predicted"/>
<protein>
    <submittedName>
        <fullName evidence="1">Uncharacterized protein</fullName>
    </submittedName>
</protein>
<reference evidence="1 2" key="1">
    <citation type="submission" date="2016-11" db="EMBL/GenBank/DDBJ databases">
        <title>The macronuclear genome of Stentor coeruleus: a giant cell with tiny introns.</title>
        <authorList>
            <person name="Slabodnick M."/>
            <person name="Ruby J.G."/>
            <person name="Reiff S.B."/>
            <person name="Swart E.C."/>
            <person name="Gosai S."/>
            <person name="Prabakaran S."/>
            <person name="Witkowska E."/>
            <person name="Larue G.E."/>
            <person name="Fisher S."/>
            <person name="Freeman R.M."/>
            <person name="Gunawardena J."/>
            <person name="Chu W."/>
            <person name="Stover N.A."/>
            <person name="Gregory B.D."/>
            <person name="Nowacki M."/>
            <person name="Derisi J."/>
            <person name="Roy S.W."/>
            <person name="Marshall W.F."/>
            <person name="Sood P."/>
        </authorList>
    </citation>
    <scope>NUCLEOTIDE SEQUENCE [LARGE SCALE GENOMIC DNA]</scope>
    <source>
        <strain evidence="1">WM001</strain>
    </source>
</reference>
<name>A0A1R2BVR1_9CILI</name>
<organism evidence="1 2">
    <name type="scientific">Stentor coeruleus</name>
    <dbReference type="NCBI Taxonomy" id="5963"/>
    <lineage>
        <taxon>Eukaryota</taxon>
        <taxon>Sar</taxon>
        <taxon>Alveolata</taxon>
        <taxon>Ciliophora</taxon>
        <taxon>Postciliodesmatophora</taxon>
        <taxon>Heterotrichea</taxon>
        <taxon>Heterotrichida</taxon>
        <taxon>Stentoridae</taxon>
        <taxon>Stentor</taxon>
    </lineage>
</organism>
<dbReference type="Proteomes" id="UP000187209">
    <property type="component" value="Unassembled WGS sequence"/>
</dbReference>
<evidence type="ECO:0000313" key="1">
    <source>
        <dbReference type="EMBL" id="OMJ80854.1"/>
    </source>
</evidence>
<dbReference type="EMBL" id="MPUH01000405">
    <property type="protein sequence ID" value="OMJ80854.1"/>
    <property type="molecule type" value="Genomic_DNA"/>
</dbReference>